<dbReference type="AlphaFoldDB" id="A0A5C4JX43"/>
<dbReference type="Proteomes" id="UP000307874">
    <property type="component" value="Unassembled WGS sequence"/>
</dbReference>
<gene>
    <name evidence="7" type="ORF">FF124_02615</name>
</gene>
<feature type="transmembrane region" description="Helical" evidence="6">
    <location>
        <begin position="45"/>
        <end position="67"/>
    </location>
</feature>
<dbReference type="Pfam" id="PF01810">
    <property type="entry name" value="LysE"/>
    <property type="match status" value="1"/>
</dbReference>
<reference evidence="7 8" key="2">
    <citation type="submission" date="2019-06" db="EMBL/GenBank/DDBJ databases">
        <title>Martelella lutilitoris sp. nov., isolated from a tidal mudflat.</title>
        <authorList>
            <person name="Kim Y.-J."/>
        </authorList>
    </citation>
    <scope>NUCLEOTIDE SEQUENCE [LARGE SCALE GENOMIC DNA]</scope>
    <source>
        <strain evidence="7 8">GH2-6</strain>
    </source>
</reference>
<dbReference type="OrthoDB" id="7659099at2"/>
<feature type="transmembrane region" description="Helical" evidence="6">
    <location>
        <begin position="125"/>
        <end position="146"/>
    </location>
</feature>
<feature type="transmembrane region" description="Helical" evidence="6">
    <location>
        <begin position="152"/>
        <end position="177"/>
    </location>
</feature>
<accession>A0A5C4JX43</accession>
<feature type="transmembrane region" description="Helical" evidence="6">
    <location>
        <begin position="12"/>
        <end position="33"/>
    </location>
</feature>
<keyword evidence="3 6" id="KW-0812">Transmembrane</keyword>
<keyword evidence="8" id="KW-1185">Reference proteome</keyword>
<reference evidence="7 8" key="1">
    <citation type="submission" date="2019-05" db="EMBL/GenBank/DDBJ databases">
        <authorList>
            <person name="Lee S.D."/>
        </authorList>
    </citation>
    <scope>NUCLEOTIDE SEQUENCE [LARGE SCALE GENOMIC DNA]</scope>
    <source>
        <strain evidence="7 8">GH2-6</strain>
    </source>
</reference>
<dbReference type="GO" id="GO:0005886">
    <property type="term" value="C:plasma membrane"/>
    <property type="evidence" value="ECO:0007669"/>
    <property type="project" value="UniProtKB-SubCell"/>
</dbReference>
<evidence type="ECO:0000256" key="6">
    <source>
        <dbReference type="SAM" id="Phobius"/>
    </source>
</evidence>
<evidence type="ECO:0000256" key="5">
    <source>
        <dbReference type="ARBA" id="ARBA00023136"/>
    </source>
</evidence>
<comment type="caution">
    <text evidence="7">The sequence shown here is derived from an EMBL/GenBank/DDBJ whole genome shotgun (WGS) entry which is preliminary data.</text>
</comment>
<keyword evidence="5 6" id="KW-0472">Membrane</keyword>
<proteinExistence type="predicted"/>
<sequence>MMDTPQLLGSLALAWTAYFIAVVSPGPATLAIAGTAMGQGRRQAVALANGVLTGSFFWAVLAGAGMAAVVTKLAYGLIALKIIGGCYLLYLAYKSFRAAMRADAADMAPKIAGRLSLGAFYRRGLYIHLTNPKAIFAWVSLVSIGLPKDADHGTIILFIAGANIIGFLTFNALALMFSSDVVVRGYRKGRRAIEGTMAALFTLAGLKLLTTRF</sequence>
<organism evidence="7 8">
    <name type="scientific">Martelella lutilitoris</name>
    <dbReference type="NCBI Taxonomy" id="2583532"/>
    <lineage>
        <taxon>Bacteria</taxon>
        <taxon>Pseudomonadati</taxon>
        <taxon>Pseudomonadota</taxon>
        <taxon>Alphaproteobacteria</taxon>
        <taxon>Hyphomicrobiales</taxon>
        <taxon>Aurantimonadaceae</taxon>
        <taxon>Martelella</taxon>
    </lineage>
</organism>
<protein>
    <submittedName>
        <fullName evidence="7">LysE family translocator</fullName>
    </submittedName>
</protein>
<evidence type="ECO:0000313" key="7">
    <source>
        <dbReference type="EMBL" id="TNB49872.1"/>
    </source>
</evidence>
<evidence type="ECO:0000313" key="8">
    <source>
        <dbReference type="Proteomes" id="UP000307874"/>
    </source>
</evidence>
<evidence type="ECO:0000256" key="1">
    <source>
        <dbReference type="ARBA" id="ARBA00004651"/>
    </source>
</evidence>
<keyword evidence="4 6" id="KW-1133">Transmembrane helix</keyword>
<evidence type="ECO:0000256" key="2">
    <source>
        <dbReference type="ARBA" id="ARBA00022475"/>
    </source>
</evidence>
<name>A0A5C4JX43_9HYPH</name>
<evidence type="ECO:0000256" key="4">
    <source>
        <dbReference type="ARBA" id="ARBA00022989"/>
    </source>
</evidence>
<dbReference type="PANTHER" id="PTHR30086">
    <property type="entry name" value="ARGININE EXPORTER PROTEIN ARGO"/>
    <property type="match status" value="1"/>
</dbReference>
<dbReference type="PANTHER" id="PTHR30086:SF20">
    <property type="entry name" value="ARGININE EXPORTER PROTEIN ARGO-RELATED"/>
    <property type="match status" value="1"/>
</dbReference>
<feature type="transmembrane region" description="Helical" evidence="6">
    <location>
        <begin position="73"/>
        <end position="93"/>
    </location>
</feature>
<keyword evidence="2" id="KW-1003">Cell membrane</keyword>
<evidence type="ECO:0000256" key="3">
    <source>
        <dbReference type="ARBA" id="ARBA00022692"/>
    </source>
</evidence>
<dbReference type="EMBL" id="VCLB01000001">
    <property type="protein sequence ID" value="TNB49872.1"/>
    <property type="molecule type" value="Genomic_DNA"/>
</dbReference>
<dbReference type="InterPro" id="IPR001123">
    <property type="entry name" value="LeuE-type"/>
</dbReference>
<comment type="subcellular location">
    <subcellularLocation>
        <location evidence="1">Cell membrane</location>
        <topology evidence="1">Multi-pass membrane protein</topology>
    </subcellularLocation>
</comment>
<dbReference type="GO" id="GO:0015171">
    <property type="term" value="F:amino acid transmembrane transporter activity"/>
    <property type="evidence" value="ECO:0007669"/>
    <property type="project" value="TreeGrafter"/>
</dbReference>